<evidence type="ECO:0000313" key="11">
    <source>
        <dbReference type="Proteomes" id="UP000199701"/>
    </source>
</evidence>
<sequence>MSSNRIKWGIHPWTRKGPTSKKPIATLELPKQVTIPVRQHIGAPAIPIVKKGDLVKKGQLIAKTDAIVSSYIHASISGKVIEVAKNPHPLFGECLAIVIENDGLDEWEEGLLVDRDWTKLSNSETIEIIRNAGIVGMGGAAFPSHIKLNPPAEKNVDTLIINAAECEPYLTVDHRVILEFTEKIVTGIEIIKKLLNVEKVIIGIEDNKPDAILKLKEAFAGTDIRVESIKTRYPQGAEKMIVQTLTGREIENGKLPIDIAVIVQNVSTIVAICDAVTKGIPLIERVVTLTGRSLNEPKNVFLRIGTTFADAIELAGGFKEHPARIIMGGPMMGMSQYTMDVPVIKGTSGILALNVHDVNDRFETACLHCGKCVEVCPMGLNPGILSILGEKEMIDEALKDQGILNCMECGCCSYVCPSKRKIVQYIKFTKKLLNNQATRAKGGK</sequence>
<dbReference type="Gene3D" id="3.30.70.20">
    <property type="match status" value="1"/>
</dbReference>
<evidence type="ECO:0000256" key="1">
    <source>
        <dbReference type="ARBA" id="ARBA00022448"/>
    </source>
</evidence>
<dbReference type="InterPro" id="IPR010208">
    <property type="entry name" value="Ion_transpt_RnfC/RsxC"/>
</dbReference>
<dbReference type="GO" id="GO:0046872">
    <property type="term" value="F:metal ion binding"/>
    <property type="evidence" value="ECO:0007669"/>
    <property type="project" value="UniProtKB-KW"/>
</dbReference>
<keyword evidence="1 8" id="KW-0813">Transport</keyword>
<proteinExistence type="inferred from homology"/>
<feature type="binding site" evidence="8">
    <location>
        <position position="412"/>
    </location>
    <ligand>
        <name>[4Fe-4S] cluster</name>
        <dbReference type="ChEBI" id="CHEBI:49883"/>
        <label>2</label>
    </ligand>
</feature>
<keyword evidence="8" id="KW-1278">Translocase</keyword>
<comment type="cofactor">
    <cofactor evidence="8">
        <name>[4Fe-4S] cluster</name>
        <dbReference type="ChEBI" id="CHEBI:49883"/>
    </cofactor>
    <text evidence="8">Binds 2 [4Fe-4S] clusters per subunit.</text>
</comment>
<feature type="binding site" evidence="8">
    <location>
        <position position="406"/>
    </location>
    <ligand>
        <name>[4Fe-4S] cluster</name>
        <dbReference type="ChEBI" id="CHEBI:49883"/>
        <label>2</label>
    </ligand>
</feature>
<dbReference type="GO" id="GO:0005886">
    <property type="term" value="C:plasma membrane"/>
    <property type="evidence" value="ECO:0007669"/>
    <property type="project" value="UniProtKB-SubCell"/>
</dbReference>
<feature type="domain" description="4Fe-4S ferredoxin-type" evidence="9">
    <location>
        <begin position="354"/>
        <end position="379"/>
    </location>
</feature>
<dbReference type="PROSITE" id="PS51379">
    <property type="entry name" value="4FE4S_FER_2"/>
    <property type="match status" value="2"/>
</dbReference>
<comment type="function">
    <text evidence="8">Part of a membrane-bound complex that couples electron transfer with translocation of ions across the membrane.</text>
</comment>
<dbReference type="SUPFAM" id="SSF46548">
    <property type="entry name" value="alpha-helical ferredoxin"/>
    <property type="match status" value="1"/>
</dbReference>
<dbReference type="GO" id="GO:0022900">
    <property type="term" value="P:electron transport chain"/>
    <property type="evidence" value="ECO:0007669"/>
    <property type="project" value="UniProtKB-UniRule"/>
</dbReference>
<dbReference type="NCBIfam" id="NF003454">
    <property type="entry name" value="PRK05035.1"/>
    <property type="match status" value="1"/>
</dbReference>
<evidence type="ECO:0000256" key="3">
    <source>
        <dbReference type="ARBA" id="ARBA00022723"/>
    </source>
</evidence>
<dbReference type="AlphaFoldDB" id="A0A1I0R0M3"/>
<dbReference type="Proteomes" id="UP000199701">
    <property type="component" value="Unassembled WGS sequence"/>
</dbReference>
<organism evidence="10 11">
    <name type="scientific">[Clostridium] fimetarium</name>
    <dbReference type="NCBI Taxonomy" id="99656"/>
    <lineage>
        <taxon>Bacteria</taxon>
        <taxon>Bacillati</taxon>
        <taxon>Bacillota</taxon>
        <taxon>Clostridia</taxon>
        <taxon>Lachnospirales</taxon>
        <taxon>Lachnospiraceae</taxon>
    </lineage>
</organism>
<gene>
    <name evidence="8" type="primary">rnfC</name>
    <name evidence="10" type="ORF">SAMN05421659_110141</name>
</gene>
<dbReference type="PANTHER" id="PTHR43034">
    <property type="entry name" value="ION-TRANSLOCATING OXIDOREDUCTASE COMPLEX SUBUNIT C"/>
    <property type="match status" value="1"/>
</dbReference>
<dbReference type="Pfam" id="PF13375">
    <property type="entry name" value="RnfC_N"/>
    <property type="match status" value="1"/>
</dbReference>
<dbReference type="GO" id="GO:0051539">
    <property type="term" value="F:4 iron, 4 sulfur cluster binding"/>
    <property type="evidence" value="ECO:0007669"/>
    <property type="project" value="UniProtKB-KW"/>
</dbReference>
<keyword evidence="3 8" id="KW-0479">Metal-binding</keyword>
<reference evidence="10 11" key="1">
    <citation type="submission" date="2016-10" db="EMBL/GenBank/DDBJ databases">
        <authorList>
            <person name="de Groot N.N."/>
        </authorList>
    </citation>
    <scope>NUCLEOTIDE SEQUENCE [LARGE SCALE GENOMIC DNA]</scope>
    <source>
        <strain evidence="10 11">DSM 9179</strain>
    </source>
</reference>
<keyword evidence="6 8" id="KW-0408">Iron</keyword>
<keyword evidence="2 8" id="KW-0004">4Fe-4S</keyword>
<evidence type="ECO:0000256" key="2">
    <source>
        <dbReference type="ARBA" id="ARBA00022485"/>
    </source>
</evidence>
<feature type="binding site" evidence="8">
    <location>
        <position position="409"/>
    </location>
    <ligand>
        <name>[4Fe-4S] cluster</name>
        <dbReference type="ChEBI" id="CHEBI:49883"/>
        <label>2</label>
    </ligand>
</feature>
<name>A0A1I0R0M3_9FIRM</name>
<dbReference type="EC" id="7.-.-.-" evidence="8"/>
<dbReference type="Pfam" id="PF01512">
    <property type="entry name" value="Complex1_51K"/>
    <property type="match status" value="1"/>
</dbReference>
<keyword evidence="7 8" id="KW-0411">Iron-sulfur</keyword>
<dbReference type="InterPro" id="IPR011538">
    <property type="entry name" value="Nuo51_FMN-bd"/>
</dbReference>
<dbReference type="Pfam" id="PF10531">
    <property type="entry name" value="SLBB"/>
    <property type="match status" value="1"/>
</dbReference>
<dbReference type="EMBL" id="FOJI01000010">
    <property type="protein sequence ID" value="SEW33632.1"/>
    <property type="molecule type" value="Genomic_DNA"/>
</dbReference>
<keyword evidence="8" id="KW-1003">Cell membrane</keyword>
<dbReference type="Pfam" id="PF13237">
    <property type="entry name" value="Fer4_10"/>
    <property type="match status" value="1"/>
</dbReference>
<protein>
    <recommendedName>
        <fullName evidence="8">Ion-translocating oxidoreductase complex subunit C</fullName>
        <ecNumber evidence="8">7.-.-.-</ecNumber>
    </recommendedName>
    <alternativeName>
        <fullName evidence="8">Rnf electron transport complex subunit C</fullName>
    </alternativeName>
</protein>
<keyword evidence="8" id="KW-0472">Membrane</keyword>
<evidence type="ECO:0000259" key="9">
    <source>
        <dbReference type="PROSITE" id="PS51379"/>
    </source>
</evidence>
<dbReference type="InterPro" id="IPR026902">
    <property type="entry name" value="RnfC_N"/>
</dbReference>
<feature type="binding site" evidence="8">
    <location>
        <position position="369"/>
    </location>
    <ligand>
        <name>[4Fe-4S] cluster</name>
        <dbReference type="ChEBI" id="CHEBI:49883"/>
        <label>1</label>
    </ligand>
</feature>
<dbReference type="Gene3D" id="3.40.50.11540">
    <property type="entry name" value="NADH-ubiquinone oxidoreductase 51kDa subunit"/>
    <property type="match status" value="1"/>
</dbReference>
<feature type="binding site" evidence="8">
    <location>
        <position position="372"/>
    </location>
    <ligand>
        <name>[4Fe-4S] cluster</name>
        <dbReference type="ChEBI" id="CHEBI:49883"/>
        <label>1</label>
    </ligand>
</feature>
<dbReference type="NCBIfam" id="TIGR01945">
    <property type="entry name" value="rnfC"/>
    <property type="match status" value="1"/>
</dbReference>
<dbReference type="PROSITE" id="PS00198">
    <property type="entry name" value="4FE4S_FER_1"/>
    <property type="match status" value="1"/>
</dbReference>
<feature type="domain" description="4Fe-4S ferredoxin-type" evidence="9">
    <location>
        <begin position="395"/>
        <end position="428"/>
    </location>
</feature>
<evidence type="ECO:0000256" key="7">
    <source>
        <dbReference type="ARBA" id="ARBA00023014"/>
    </source>
</evidence>
<feature type="binding site" evidence="8">
    <location>
        <position position="416"/>
    </location>
    <ligand>
        <name>[4Fe-4S] cluster</name>
        <dbReference type="ChEBI" id="CHEBI:49883"/>
        <label>1</label>
    </ligand>
</feature>
<dbReference type="SUPFAM" id="SSF142019">
    <property type="entry name" value="Nqo1 FMN-binding domain-like"/>
    <property type="match status" value="1"/>
</dbReference>
<dbReference type="STRING" id="99656.SAMN05421659_110141"/>
<dbReference type="HAMAP" id="MF_00461">
    <property type="entry name" value="RsxC_RnfC"/>
    <property type="match status" value="1"/>
</dbReference>
<accession>A0A1I0R0M3</accession>
<dbReference type="InterPro" id="IPR017900">
    <property type="entry name" value="4Fe4S_Fe_S_CS"/>
</dbReference>
<keyword evidence="4 8" id="KW-0677">Repeat</keyword>
<dbReference type="InterPro" id="IPR017896">
    <property type="entry name" value="4Fe4S_Fe-S-bd"/>
</dbReference>
<evidence type="ECO:0000256" key="8">
    <source>
        <dbReference type="HAMAP-Rule" id="MF_00461"/>
    </source>
</evidence>
<dbReference type="PANTHER" id="PTHR43034:SF2">
    <property type="entry name" value="ION-TRANSLOCATING OXIDOREDUCTASE COMPLEX SUBUNIT C"/>
    <property type="match status" value="1"/>
</dbReference>
<evidence type="ECO:0000256" key="5">
    <source>
        <dbReference type="ARBA" id="ARBA00022982"/>
    </source>
</evidence>
<evidence type="ECO:0000313" key="10">
    <source>
        <dbReference type="EMBL" id="SEW33632.1"/>
    </source>
</evidence>
<comment type="similarity">
    <text evidence="8">Belongs to the 4Fe4S bacterial-type ferredoxin family. RnfC subfamily.</text>
</comment>
<dbReference type="RefSeq" id="WP_170841410.1">
    <property type="nucleotide sequence ID" value="NZ_FOJI01000010.1"/>
</dbReference>
<comment type="subcellular location">
    <subcellularLocation>
        <location evidence="8">Cell membrane</location>
        <topology evidence="8">Peripheral membrane protein</topology>
    </subcellularLocation>
</comment>
<dbReference type="InterPro" id="IPR019554">
    <property type="entry name" value="Soluble_ligand-bd"/>
</dbReference>
<keyword evidence="5 8" id="KW-0249">Electron transport</keyword>
<keyword evidence="11" id="KW-1185">Reference proteome</keyword>
<feature type="binding site" evidence="8">
    <location>
        <position position="376"/>
    </location>
    <ligand>
        <name>[4Fe-4S] cluster</name>
        <dbReference type="ChEBI" id="CHEBI:49883"/>
        <label>2</label>
    </ligand>
</feature>
<evidence type="ECO:0000256" key="6">
    <source>
        <dbReference type="ARBA" id="ARBA00023004"/>
    </source>
</evidence>
<comment type="subunit">
    <text evidence="8">The complex is composed of six subunits: RnfA, RnfB, RnfC, RnfD, RnfE and RnfG.</text>
</comment>
<feature type="binding site" evidence="8">
    <location>
        <position position="366"/>
    </location>
    <ligand>
        <name>[4Fe-4S] cluster</name>
        <dbReference type="ChEBI" id="CHEBI:49883"/>
        <label>1</label>
    </ligand>
</feature>
<dbReference type="GO" id="GO:0009055">
    <property type="term" value="F:electron transfer activity"/>
    <property type="evidence" value="ECO:0007669"/>
    <property type="project" value="InterPro"/>
</dbReference>
<evidence type="ECO:0000256" key="4">
    <source>
        <dbReference type="ARBA" id="ARBA00022737"/>
    </source>
</evidence>
<dbReference type="InterPro" id="IPR037225">
    <property type="entry name" value="Nuo51_FMN-bd_sf"/>
</dbReference>